<evidence type="ECO:0000256" key="1">
    <source>
        <dbReference type="ARBA" id="ARBA00004123"/>
    </source>
</evidence>
<gene>
    <name evidence="11" type="primary">DDC1_1</name>
    <name evidence="11" type="ORF">GRS66_005219</name>
</gene>
<dbReference type="Proteomes" id="UP000501346">
    <property type="component" value="Chromosome ScXVI"/>
</dbReference>
<dbReference type="PRINTS" id="PR02063">
    <property type="entry name" value="DNADAMAGECP1"/>
</dbReference>
<dbReference type="GO" id="GO:0000076">
    <property type="term" value="P:DNA replication checkpoint signaling"/>
    <property type="evidence" value="ECO:0007669"/>
    <property type="project" value="TreeGrafter"/>
</dbReference>
<evidence type="ECO:0000256" key="9">
    <source>
        <dbReference type="ARBA" id="ARBA00071133"/>
    </source>
</evidence>
<keyword evidence="6" id="KW-0234">DNA repair</keyword>
<evidence type="ECO:0000313" key="11">
    <source>
        <dbReference type="EMBL" id="QID82788.1"/>
    </source>
</evidence>
<keyword evidence="3" id="KW-0963">Cytoplasm</keyword>
<accession>A0A6C1E0C7</accession>
<dbReference type="GO" id="GO:0031573">
    <property type="term" value="P:mitotic intra-S DNA damage checkpoint signaling"/>
    <property type="evidence" value="ECO:0007669"/>
    <property type="project" value="InterPro"/>
</dbReference>
<organism evidence="11 12">
    <name type="scientific">Saccharomyces pastorianus</name>
    <name type="common">Lager yeast</name>
    <name type="synonym">Saccharomyces cerevisiae x Saccharomyces eubayanus</name>
    <dbReference type="NCBI Taxonomy" id="27292"/>
    <lineage>
        <taxon>Eukaryota</taxon>
        <taxon>Fungi</taxon>
        <taxon>Dikarya</taxon>
        <taxon>Ascomycota</taxon>
        <taxon>Saccharomycotina</taxon>
        <taxon>Saccharomycetes</taxon>
        <taxon>Saccharomycetales</taxon>
        <taxon>Saccharomycetaceae</taxon>
        <taxon>Saccharomyces</taxon>
    </lineage>
</organism>
<keyword evidence="12" id="KW-1185">Reference proteome</keyword>
<reference evidence="11 12" key="1">
    <citation type="journal article" date="2019" name="BMC Genomics">
        <title>Chromosome level assembly and comparative genome analysis confirm lager-brewing yeasts originated from a single hybridization.</title>
        <authorList>
            <person name="Salazar A.N."/>
            <person name="Gorter de Vries A.R."/>
            <person name="van den Broek M."/>
            <person name="Brouwers N."/>
            <person name="de la Torre Cortes P."/>
            <person name="Kuijpers N.G.A."/>
            <person name="Daran J.G."/>
            <person name="Abeel T."/>
        </authorList>
    </citation>
    <scope>NUCLEOTIDE SEQUENCE [LARGE SCALE GENOMIC DNA]</scope>
    <source>
        <strain evidence="11 12">CBS 1483</strain>
    </source>
</reference>
<dbReference type="InterPro" id="IPR046938">
    <property type="entry name" value="DNA_clamp_sf"/>
</dbReference>
<dbReference type="GO" id="GO:0003677">
    <property type="term" value="F:DNA binding"/>
    <property type="evidence" value="ECO:0007669"/>
    <property type="project" value="UniProtKB-KW"/>
</dbReference>
<evidence type="ECO:0000313" key="12">
    <source>
        <dbReference type="Proteomes" id="UP000501346"/>
    </source>
</evidence>
<dbReference type="GO" id="GO:0030896">
    <property type="term" value="C:checkpoint clamp complex"/>
    <property type="evidence" value="ECO:0007669"/>
    <property type="project" value="InterPro"/>
</dbReference>
<evidence type="ECO:0000256" key="4">
    <source>
        <dbReference type="ARBA" id="ARBA00022763"/>
    </source>
</evidence>
<dbReference type="SUPFAM" id="SSF55979">
    <property type="entry name" value="DNA clamp"/>
    <property type="match status" value="1"/>
</dbReference>
<feature type="region of interest" description="Disordered" evidence="10">
    <location>
        <begin position="577"/>
        <end position="612"/>
    </location>
</feature>
<dbReference type="GO" id="GO:0071479">
    <property type="term" value="P:cellular response to ionizing radiation"/>
    <property type="evidence" value="ECO:0007669"/>
    <property type="project" value="TreeGrafter"/>
</dbReference>
<dbReference type="PANTHER" id="PTHR15237">
    <property type="entry name" value="DNA REPAIR PROTEIN RAD9"/>
    <property type="match status" value="1"/>
</dbReference>
<dbReference type="FunFam" id="3.70.10.10:FF:000021">
    <property type="entry name" value="DNA damage checkpoint"/>
    <property type="match status" value="1"/>
</dbReference>
<dbReference type="GO" id="GO:0000725">
    <property type="term" value="P:recombinational repair"/>
    <property type="evidence" value="ECO:0007669"/>
    <property type="project" value="InterPro"/>
</dbReference>
<keyword evidence="5" id="KW-0238">DNA-binding</keyword>
<dbReference type="OrthoDB" id="3992718at2759"/>
<evidence type="ECO:0000256" key="6">
    <source>
        <dbReference type="ARBA" id="ARBA00023204"/>
    </source>
</evidence>
<dbReference type="GO" id="GO:0005737">
    <property type="term" value="C:cytoplasm"/>
    <property type="evidence" value="ECO:0007669"/>
    <property type="project" value="UniProtKB-SubCell"/>
</dbReference>
<evidence type="ECO:0000256" key="3">
    <source>
        <dbReference type="ARBA" id="ARBA00022490"/>
    </source>
</evidence>
<protein>
    <recommendedName>
        <fullName evidence="9">DNA damage checkpoint protein 1</fullName>
    </recommendedName>
</protein>
<dbReference type="GO" id="GO:0051321">
    <property type="term" value="P:meiotic cell cycle"/>
    <property type="evidence" value="ECO:0007669"/>
    <property type="project" value="InterPro"/>
</dbReference>
<dbReference type="EMBL" id="CP048997">
    <property type="protein sequence ID" value="QID82788.1"/>
    <property type="molecule type" value="Genomic_DNA"/>
</dbReference>
<proteinExistence type="inferred from homology"/>
<dbReference type="Gene3D" id="3.70.10.10">
    <property type="match status" value="1"/>
</dbReference>
<keyword evidence="7" id="KW-0539">Nucleus</keyword>
<comment type="subcellular location">
    <subcellularLocation>
        <location evidence="2">Cytoplasm</location>
    </subcellularLocation>
    <subcellularLocation>
        <location evidence="1">Nucleus</location>
    </subcellularLocation>
</comment>
<evidence type="ECO:0000256" key="7">
    <source>
        <dbReference type="ARBA" id="ARBA00023242"/>
    </source>
</evidence>
<dbReference type="InterPro" id="IPR026217">
    <property type="entry name" value="Ddc1"/>
</dbReference>
<evidence type="ECO:0000256" key="8">
    <source>
        <dbReference type="ARBA" id="ARBA00061037"/>
    </source>
</evidence>
<evidence type="ECO:0000256" key="5">
    <source>
        <dbReference type="ARBA" id="ARBA00023125"/>
    </source>
</evidence>
<feature type="compositionally biased region" description="Basic and acidic residues" evidence="10">
    <location>
        <begin position="585"/>
        <end position="596"/>
    </location>
</feature>
<dbReference type="AlphaFoldDB" id="A0A6C1E0C7"/>
<keyword evidence="4" id="KW-0227">DNA damage</keyword>
<name>A0A6C1E0C7_SACPS</name>
<evidence type="ECO:0000256" key="10">
    <source>
        <dbReference type="SAM" id="MobiDB-lite"/>
    </source>
</evidence>
<dbReference type="PANTHER" id="PTHR15237:SF0">
    <property type="entry name" value="CELL CYCLE CHECKPOINT CONTROL PROTEIN"/>
    <property type="match status" value="1"/>
</dbReference>
<evidence type="ECO:0000256" key="2">
    <source>
        <dbReference type="ARBA" id="ARBA00004496"/>
    </source>
</evidence>
<dbReference type="InterPro" id="IPR007268">
    <property type="entry name" value="Rad9/Ddc1"/>
</dbReference>
<comment type="similarity">
    <text evidence="8">Belongs to the DDC1 family.</text>
</comment>
<sequence>MSFKATITESGKQNIWFRAIYVLSTIQDDIKITVTTNELIAWSMNETDTTLCQVRFQKSFFEEYEFKPHEIVFGENGVQVIEDTYGNSHKLYSFRVNGRHLTTISRKPDGDGIKSFTIAVNNTSTCPESLANRLIVVIEMDSLIVKEYCPQFQPIKYDPIIINLKYKRRFLDVFGTAASDRNPQEPLDPKLLDVFTNTERELTSALFNEEVESDIRKRNQLTAADEINYICCNSTLLKNFLDNCNVNVTDEVKLEINVHRLSITAFTKAVYGKNNDLLRNALSMSNTISTLDLEHYCLFTTIEDEKQDKRSHSKRREHMKSIIFKLKDFKNFITIGPSWKTTQDGNDNISLWFCHPGDPILMQMQKPGVKLELVEVTDSNINDDILGGKFIKTAISGSKEEAGLKDNKESCESPLKSKTALKRENLPHSVAGTRNSPLKVSYLTPDNGSTVAKTYRNNTARKLFVEEQSQSTNYEQDKRFRQASSVHMNMNREQSFDIGTTHEVACPRNDSNSLKRSIADICNETEDPTQQSTFAKRADTTVTWGKALPAADDEVSCSNIDRKGMLKKEKLKHMQGLLNSQNDTSNHKKQDNKEMEDGLGLTQVEKPRGIFD</sequence>